<keyword evidence="1" id="KW-0812">Transmembrane</keyword>
<dbReference type="Pfam" id="PF13432">
    <property type="entry name" value="TPR_16"/>
    <property type="match status" value="1"/>
</dbReference>
<organism evidence="2 3">
    <name type="scientific">Plantactinospora endophytica</name>
    <dbReference type="NCBI Taxonomy" id="673535"/>
    <lineage>
        <taxon>Bacteria</taxon>
        <taxon>Bacillati</taxon>
        <taxon>Actinomycetota</taxon>
        <taxon>Actinomycetes</taxon>
        <taxon>Micromonosporales</taxon>
        <taxon>Micromonosporaceae</taxon>
        <taxon>Plantactinospora</taxon>
    </lineage>
</organism>
<dbReference type="EMBL" id="BONW01000002">
    <property type="protein sequence ID" value="GIG85834.1"/>
    <property type="molecule type" value="Genomic_DNA"/>
</dbReference>
<protein>
    <recommendedName>
        <fullName evidence="4">Tetratricopeptide repeat protein</fullName>
    </recommendedName>
</protein>
<accession>A0ABQ4DTU0</accession>
<name>A0ABQ4DTU0_9ACTN</name>
<evidence type="ECO:0000313" key="3">
    <source>
        <dbReference type="Proteomes" id="UP000646749"/>
    </source>
</evidence>
<dbReference type="Proteomes" id="UP000646749">
    <property type="component" value="Unassembled WGS sequence"/>
</dbReference>
<sequence>MTAPSPVLARAEALLLTDRPQEALAELSRLPADEAVEVPATLLRCAALGQLDRWSEVVEAASAGLAAAGPHPDLLWHLGRAEHRLGRPQVAERALLDGLAQAPHDVDLLCTYADVCAANGQVDKAAKLVERAAAVEPEAPIVYATRIQVAYNRGDDRAAERISREFVAAHPENPAAHALLGGTSAARGRLDTAYEGYRQAAASRPTEQAFAESALELRIARHPLMLPIRPVLRFGPLKVWLGVILVVFGLRAAGLPTISAVLGLLWLLLCVYSWIVPPLVRRWLRRNWH</sequence>
<proteinExistence type="predicted"/>
<dbReference type="RefSeq" id="WP_203864499.1">
    <property type="nucleotide sequence ID" value="NZ_BONW01000002.1"/>
</dbReference>
<gene>
    <name evidence="2" type="ORF">Pen02_07700</name>
</gene>
<dbReference type="Pfam" id="PF14559">
    <property type="entry name" value="TPR_19"/>
    <property type="match status" value="1"/>
</dbReference>
<keyword evidence="1" id="KW-1133">Transmembrane helix</keyword>
<dbReference type="SUPFAM" id="SSF48452">
    <property type="entry name" value="TPR-like"/>
    <property type="match status" value="1"/>
</dbReference>
<feature type="transmembrane region" description="Helical" evidence="1">
    <location>
        <begin position="231"/>
        <end position="252"/>
    </location>
</feature>
<comment type="caution">
    <text evidence="2">The sequence shown here is derived from an EMBL/GenBank/DDBJ whole genome shotgun (WGS) entry which is preliminary data.</text>
</comment>
<keyword evidence="1" id="KW-0472">Membrane</keyword>
<dbReference type="Gene3D" id="1.25.40.10">
    <property type="entry name" value="Tetratricopeptide repeat domain"/>
    <property type="match status" value="1"/>
</dbReference>
<reference evidence="2 3" key="1">
    <citation type="submission" date="2021-01" db="EMBL/GenBank/DDBJ databases">
        <title>Whole genome shotgun sequence of Plantactinospora endophytica NBRC 110450.</title>
        <authorList>
            <person name="Komaki H."/>
            <person name="Tamura T."/>
        </authorList>
    </citation>
    <scope>NUCLEOTIDE SEQUENCE [LARGE SCALE GENOMIC DNA]</scope>
    <source>
        <strain evidence="2 3">NBRC 110450</strain>
    </source>
</reference>
<evidence type="ECO:0000256" key="1">
    <source>
        <dbReference type="SAM" id="Phobius"/>
    </source>
</evidence>
<evidence type="ECO:0008006" key="4">
    <source>
        <dbReference type="Google" id="ProtNLM"/>
    </source>
</evidence>
<evidence type="ECO:0000313" key="2">
    <source>
        <dbReference type="EMBL" id="GIG85834.1"/>
    </source>
</evidence>
<keyword evidence="3" id="KW-1185">Reference proteome</keyword>
<feature type="transmembrane region" description="Helical" evidence="1">
    <location>
        <begin position="258"/>
        <end position="280"/>
    </location>
</feature>
<dbReference type="InterPro" id="IPR011990">
    <property type="entry name" value="TPR-like_helical_dom_sf"/>
</dbReference>